<dbReference type="Proteomes" id="UP000256864">
    <property type="component" value="Unassembled WGS sequence"/>
</dbReference>
<evidence type="ECO:0000313" key="2">
    <source>
        <dbReference type="EMBL" id="REE26282.1"/>
    </source>
</evidence>
<organism evidence="2 3">
    <name type="scientific">Methanothermobacter defluvii</name>
    <dbReference type="NCBI Taxonomy" id="49339"/>
    <lineage>
        <taxon>Archaea</taxon>
        <taxon>Methanobacteriati</taxon>
        <taxon>Methanobacteriota</taxon>
        <taxon>Methanomada group</taxon>
        <taxon>Methanobacteria</taxon>
        <taxon>Methanobacteriales</taxon>
        <taxon>Methanobacteriaceae</taxon>
        <taxon>Methanothermobacter</taxon>
    </lineage>
</organism>
<keyword evidence="2" id="KW-0436">Ligase</keyword>
<dbReference type="Pfam" id="PF01996">
    <property type="entry name" value="F420_ligase"/>
    <property type="match status" value="1"/>
</dbReference>
<keyword evidence="3" id="KW-1185">Reference proteome</keyword>
<dbReference type="PANTHER" id="PTHR47917:SF1">
    <property type="entry name" value="COENZYME F420:L-GLUTAMATE LIGASE"/>
    <property type="match status" value="1"/>
</dbReference>
<dbReference type="EMBL" id="QREL01000002">
    <property type="protein sequence ID" value="REE26282.1"/>
    <property type="molecule type" value="Genomic_DNA"/>
</dbReference>
<dbReference type="PANTHER" id="PTHR47917">
    <property type="match status" value="1"/>
</dbReference>
<protein>
    <submittedName>
        <fullName evidence="2">F420-0:gamma-glutamyl ligase-like protein</fullName>
    </submittedName>
</protein>
<accession>A0A371NCN4</accession>
<dbReference type="InterPro" id="IPR012030">
    <property type="entry name" value="UCP006563"/>
</dbReference>
<dbReference type="RefSeq" id="WP_115892729.1">
    <property type="nucleotide sequence ID" value="NZ_QREL01000002.1"/>
</dbReference>
<dbReference type="GO" id="GO:0052618">
    <property type="term" value="F:coenzyme F420-0:L-glutamate ligase activity"/>
    <property type="evidence" value="ECO:0007669"/>
    <property type="project" value="TreeGrafter"/>
</dbReference>
<dbReference type="AlphaFoldDB" id="A0A371NCN4"/>
<sequence length="277" mass="30333">MSPEYRTVPVVTGYIEPGAGFSEIIERAGELARDGDFLVISETPVSVAQGNLVDESRFEPSITAVLLADIWSKYIWGYLLGPILGMKRRTIRNLRRLPPEARAHKEVVLRYYGLKHALKPASEAGIDLSNVPGTLVSLLPENPSGVANLIAGEILRRFGADVTTVIIDTDATYSILGRYFTSLPLAVPGIRSDTGFLGYLAGRFSGRTWPTPLASSRPVKLEVLLEVASAAEEYHRRNTERATVYDMAREFSGRPGNITVEMLSSVEHTPAVIVRPP</sequence>
<proteinExistence type="predicted"/>
<dbReference type="InterPro" id="IPR002847">
    <property type="entry name" value="F420-0_gamma-glut_ligase-dom"/>
</dbReference>
<dbReference type="PIRSF" id="PIRSF006563">
    <property type="entry name" value="UCP006563"/>
    <property type="match status" value="1"/>
</dbReference>
<gene>
    <name evidence="2" type="ORF">C7452_1241</name>
</gene>
<feature type="domain" description="Coenzyme F420:L-glutamate ligase-like" evidence="1">
    <location>
        <begin position="12"/>
        <end position="199"/>
    </location>
</feature>
<comment type="caution">
    <text evidence="2">The sequence shown here is derived from an EMBL/GenBank/DDBJ whole genome shotgun (WGS) entry which is preliminary data.</text>
</comment>
<dbReference type="SUPFAM" id="SSF144010">
    <property type="entry name" value="CofE-like"/>
    <property type="match status" value="1"/>
</dbReference>
<evidence type="ECO:0000313" key="3">
    <source>
        <dbReference type="Proteomes" id="UP000256864"/>
    </source>
</evidence>
<evidence type="ECO:0000259" key="1">
    <source>
        <dbReference type="Pfam" id="PF01996"/>
    </source>
</evidence>
<dbReference type="Gene3D" id="3.30.1330.100">
    <property type="entry name" value="CofE-like"/>
    <property type="match status" value="1"/>
</dbReference>
<reference evidence="2 3" key="1">
    <citation type="submission" date="2018-07" db="EMBL/GenBank/DDBJ databases">
        <title>Genomic Encyclopedia of Type Strains, Phase IV (KMG-IV): sequencing the most valuable type-strain genomes for metagenomic binning, comparative biology and taxonomic classification.</title>
        <authorList>
            <person name="Goeker M."/>
        </authorList>
    </citation>
    <scope>NUCLEOTIDE SEQUENCE [LARGE SCALE GENOMIC DNA]</scope>
    <source>
        <strain evidence="2 3">DSM 7466</strain>
    </source>
</reference>
<name>A0A371NCN4_9EURY</name>